<evidence type="ECO:0000313" key="2">
    <source>
        <dbReference type="Proteomes" id="UP000812031"/>
    </source>
</evidence>
<keyword evidence="2" id="KW-1185">Reference proteome</keyword>
<protein>
    <recommendedName>
        <fullName evidence="3">N-acetyltransferase domain-containing protein</fullName>
    </recommendedName>
</protein>
<accession>A0ABS6Y2K3</accession>
<dbReference type="Proteomes" id="UP000812031">
    <property type="component" value="Unassembled WGS sequence"/>
</dbReference>
<sequence length="149" mass="17061">MKLIYNQTFLSKNNDYISYDITDESNVHIGTAEGSGNKYGDFVSIIKIFNPEFYNMGLGLQFFKKVFDFINIHHPIYVIKASWHKGGEFKDFKNGMSSNLLIFKQNLQKFTPTQSAVSTPTGRWAAKIGFTNCEIITNTDDEVIVHFTR</sequence>
<dbReference type="EMBL" id="JAHWYN010000021">
    <property type="protein sequence ID" value="MBW4362314.1"/>
    <property type="molecule type" value="Genomic_DNA"/>
</dbReference>
<organism evidence="1 2">
    <name type="scientific">Flavobacterium taihuense</name>
    <dbReference type="NCBI Taxonomy" id="2857508"/>
    <lineage>
        <taxon>Bacteria</taxon>
        <taxon>Pseudomonadati</taxon>
        <taxon>Bacteroidota</taxon>
        <taxon>Flavobacteriia</taxon>
        <taxon>Flavobacteriales</taxon>
        <taxon>Flavobacteriaceae</taxon>
        <taxon>Flavobacterium</taxon>
    </lineage>
</organism>
<reference evidence="1 2" key="1">
    <citation type="submission" date="2021-07" db="EMBL/GenBank/DDBJ databases">
        <title>Flavobacterium sp. nov. isolated from sediment on the Taihu Lake.</title>
        <authorList>
            <person name="Qu J.-H."/>
        </authorList>
    </citation>
    <scope>NUCLEOTIDE SEQUENCE [LARGE SCALE GENOMIC DNA]</scope>
    <source>
        <strain evidence="1 2">NAS39</strain>
    </source>
</reference>
<name>A0ABS6Y2K3_9FLAO</name>
<evidence type="ECO:0008006" key="3">
    <source>
        <dbReference type="Google" id="ProtNLM"/>
    </source>
</evidence>
<dbReference type="RefSeq" id="WP_219318803.1">
    <property type="nucleotide sequence ID" value="NZ_JAHWYN010000021.1"/>
</dbReference>
<gene>
    <name evidence="1" type="ORF">KZH69_17630</name>
</gene>
<comment type="caution">
    <text evidence="1">The sequence shown here is derived from an EMBL/GenBank/DDBJ whole genome shotgun (WGS) entry which is preliminary data.</text>
</comment>
<evidence type="ECO:0000313" key="1">
    <source>
        <dbReference type="EMBL" id="MBW4362314.1"/>
    </source>
</evidence>
<proteinExistence type="predicted"/>